<keyword evidence="10" id="KW-1015">Disulfide bond</keyword>
<dbReference type="PANTHER" id="PTHR45930">
    <property type="entry name" value="G-PROTEIN COUPLED RECEPTOR 124-LIKE PROTEIN"/>
    <property type="match status" value="1"/>
</dbReference>
<dbReference type="PROSITE" id="PS50835">
    <property type="entry name" value="IG_LIKE"/>
    <property type="match status" value="1"/>
</dbReference>
<evidence type="ECO:0000259" key="15">
    <source>
        <dbReference type="PROSITE" id="PS50835"/>
    </source>
</evidence>
<dbReference type="SMART" id="SM00369">
    <property type="entry name" value="LRR_TYP"/>
    <property type="match status" value="4"/>
</dbReference>
<evidence type="ECO:0000256" key="10">
    <source>
        <dbReference type="ARBA" id="ARBA00023157"/>
    </source>
</evidence>
<evidence type="ECO:0000256" key="1">
    <source>
        <dbReference type="ARBA" id="ARBA00004141"/>
    </source>
</evidence>
<evidence type="ECO:0000313" key="17">
    <source>
        <dbReference type="Proteomes" id="UP000694546"/>
    </source>
</evidence>
<evidence type="ECO:0000256" key="3">
    <source>
        <dbReference type="ARBA" id="ARBA00022614"/>
    </source>
</evidence>
<dbReference type="InterPro" id="IPR036179">
    <property type="entry name" value="Ig-like_dom_sf"/>
</dbReference>
<reference evidence="16" key="1">
    <citation type="submission" date="2025-08" db="UniProtKB">
        <authorList>
            <consortium name="Ensembl"/>
        </authorList>
    </citation>
    <scope>IDENTIFICATION</scope>
</reference>
<name>A0A8C4ZV63_GADMO</name>
<dbReference type="InterPro" id="IPR007110">
    <property type="entry name" value="Ig-like_dom"/>
</dbReference>
<evidence type="ECO:0000313" key="16">
    <source>
        <dbReference type="Ensembl" id="ENSGMOP00000022357.1"/>
    </source>
</evidence>
<evidence type="ECO:0000256" key="12">
    <source>
        <dbReference type="ARBA" id="ARBA00023224"/>
    </source>
</evidence>
<dbReference type="PROSITE" id="PS51450">
    <property type="entry name" value="LRR"/>
    <property type="match status" value="1"/>
</dbReference>
<dbReference type="SMART" id="SM00409">
    <property type="entry name" value="IG"/>
    <property type="match status" value="1"/>
</dbReference>
<protein>
    <submittedName>
        <fullName evidence="16">Adhesion G protein-coupled receptor A3</fullName>
    </submittedName>
</protein>
<evidence type="ECO:0000256" key="2">
    <source>
        <dbReference type="ARBA" id="ARBA00007343"/>
    </source>
</evidence>
<dbReference type="SMART" id="SM00082">
    <property type="entry name" value="LRRCT"/>
    <property type="match status" value="1"/>
</dbReference>
<dbReference type="Pfam" id="PF13855">
    <property type="entry name" value="LRR_8"/>
    <property type="match status" value="1"/>
</dbReference>
<dbReference type="SUPFAM" id="SSF48726">
    <property type="entry name" value="Immunoglobulin"/>
    <property type="match status" value="1"/>
</dbReference>
<evidence type="ECO:0000256" key="4">
    <source>
        <dbReference type="ARBA" id="ARBA00022692"/>
    </source>
</evidence>
<sequence length="382" mass="42171">LPRPPVPLPRPPSRSPDPRPSPETPRPAHRVPPSHDGDISNLEKGVGAAVSYSDCKPYNERTKGAARPLAPNATDDKKVFCSNIELDQVLPFDSFPNRTVTLILSNNKIQELKNGSFVGLTILERLDLRNNLISRIEPGAFLGLPALKRLDLSNNRIGCLNVDIFKGLTSLVRLNLSGNIFSSVAQGTFDSLVSLKTLEFSTPYLLCDCSLRWLQRWVTEHSVTVKDTRCSYPRSLKGQLATDVQPESLTCDAPLELPSFLLTPSQRQVVFQGDSLPFQCQASFVAQDMQVLWYQDGRAVEPDAAQGIAIEKSMVQNCSLIASALTISNIQPGSTGNWECRVRTSRGNTNRTVHIVVLESSAKYCSPERQVNNKGEFRSVRT</sequence>
<dbReference type="GeneTree" id="ENSGT00940000157235"/>
<dbReference type="FunFam" id="3.80.10.10:FF:000287">
    <property type="entry name" value="adhesion G protein-coupled receptor A3"/>
    <property type="match status" value="1"/>
</dbReference>
<dbReference type="InterPro" id="IPR003591">
    <property type="entry name" value="Leu-rich_rpt_typical-subtyp"/>
</dbReference>
<feature type="domain" description="Ig-like" evidence="15">
    <location>
        <begin position="258"/>
        <end position="356"/>
    </location>
</feature>
<keyword evidence="6" id="KW-0677">Repeat</keyword>
<evidence type="ECO:0000256" key="5">
    <source>
        <dbReference type="ARBA" id="ARBA00022729"/>
    </source>
</evidence>
<keyword evidence="4" id="KW-0812">Transmembrane</keyword>
<dbReference type="Gene3D" id="2.60.40.10">
    <property type="entry name" value="Immunoglobulins"/>
    <property type="match status" value="1"/>
</dbReference>
<evidence type="ECO:0000256" key="8">
    <source>
        <dbReference type="ARBA" id="ARBA00023040"/>
    </source>
</evidence>
<evidence type="ECO:0000256" key="14">
    <source>
        <dbReference type="SAM" id="MobiDB-lite"/>
    </source>
</evidence>
<dbReference type="Ensembl" id="ENSGMOT00000027316.1">
    <property type="protein sequence ID" value="ENSGMOP00000022357.1"/>
    <property type="gene ID" value="ENSGMOG00000014421.2"/>
</dbReference>
<organism evidence="16 17">
    <name type="scientific">Gadus morhua</name>
    <name type="common">Atlantic cod</name>
    <dbReference type="NCBI Taxonomy" id="8049"/>
    <lineage>
        <taxon>Eukaryota</taxon>
        <taxon>Metazoa</taxon>
        <taxon>Chordata</taxon>
        <taxon>Craniata</taxon>
        <taxon>Vertebrata</taxon>
        <taxon>Euteleostomi</taxon>
        <taxon>Actinopterygii</taxon>
        <taxon>Neopterygii</taxon>
        <taxon>Teleostei</taxon>
        <taxon>Neoteleostei</taxon>
        <taxon>Acanthomorphata</taxon>
        <taxon>Zeiogadaria</taxon>
        <taxon>Gadariae</taxon>
        <taxon>Gadiformes</taxon>
        <taxon>Gadoidei</taxon>
        <taxon>Gadidae</taxon>
        <taxon>Gadus</taxon>
    </lineage>
</organism>
<proteinExistence type="inferred from homology"/>
<dbReference type="Gene3D" id="3.80.10.10">
    <property type="entry name" value="Ribonuclease Inhibitor"/>
    <property type="match status" value="1"/>
</dbReference>
<comment type="similarity">
    <text evidence="2">Belongs to the G-protein coupled receptor 2 family. Adhesion G-protein coupled receptor (ADGR) subfamily.</text>
</comment>
<dbReference type="AlphaFoldDB" id="A0A8C4ZV63"/>
<keyword evidence="17" id="KW-1185">Reference proteome</keyword>
<dbReference type="SUPFAM" id="SSF52058">
    <property type="entry name" value="L domain-like"/>
    <property type="match status" value="1"/>
</dbReference>
<feature type="compositionally biased region" description="Pro residues" evidence="14">
    <location>
        <begin position="1"/>
        <end position="25"/>
    </location>
</feature>
<comment type="subcellular location">
    <subcellularLocation>
        <location evidence="1">Membrane</location>
        <topology evidence="1">Multi-pass membrane protein</topology>
    </subcellularLocation>
</comment>
<dbReference type="InterPro" id="IPR032675">
    <property type="entry name" value="LRR_dom_sf"/>
</dbReference>
<keyword evidence="5" id="KW-0732">Signal</keyword>
<evidence type="ECO:0000256" key="9">
    <source>
        <dbReference type="ARBA" id="ARBA00023136"/>
    </source>
</evidence>
<evidence type="ECO:0000256" key="6">
    <source>
        <dbReference type="ARBA" id="ARBA00022737"/>
    </source>
</evidence>
<dbReference type="InterPro" id="IPR001611">
    <property type="entry name" value="Leu-rich_rpt"/>
</dbReference>
<keyword evidence="8" id="KW-0297">G-protein coupled receptor</keyword>
<evidence type="ECO:0000256" key="11">
    <source>
        <dbReference type="ARBA" id="ARBA00023170"/>
    </source>
</evidence>
<dbReference type="Proteomes" id="UP000694546">
    <property type="component" value="Chromosome 17"/>
</dbReference>
<dbReference type="PANTHER" id="PTHR45930:SF2">
    <property type="entry name" value="ADHESION G PROTEIN-COUPLED RECEPTOR A3"/>
    <property type="match status" value="1"/>
</dbReference>
<dbReference type="Pfam" id="PF13895">
    <property type="entry name" value="Ig_2"/>
    <property type="match status" value="1"/>
</dbReference>
<dbReference type="GO" id="GO:0004930">
    <property type="term" value="F:G protein-coupled receptor activity"/>
    <property type="evidence" value="ECO:0007669"/>
    <property type="project" value="UniProtKB-KW"/>
</dbReference>
<keyword evidence="13" id="KW-0393">Immunoglobulin domain</keyword>
<reference evidence="16" key="2">
    <citation type="submission" date="2025-09" db="UniProtKB">
        <authorList>
            <consortium name="Ensembl"/>
        </authorList>
    </citation>
    <scope>IDENTIFICATION</scope>
</reference>
<keyword evidence="3" id="KW-0433">Leucine-rich repeat</keyword>
<dbReference type="InterPro" id="IPR003599">
    <property type="entry name" value="Ig_sub"/>
</dbReference>
<evidence type="ECO:0000256" key="13">
    <source>
        <dbReference type="ARBA" id="ARBA00023319"/>
    </source>
</evidence>
<dbReference type="GO" id="GO:0009897">
    <property type="term" value="C:external side of plasma membrane"/>
    <property type="evidence" value="ECO:0007669"/>
    <property type="project" value="TreeGrafter"/>
</dbReference>
<dbReference type="InterPro" id="IPR000483">
    <property type="entry name" value="Cys-rich_flank_reg_C"/>
</dbReference>
<evidence type="ECO:0000256" key="7">
    <source>
        <dbReference type="ARBA" id="ARBA00022989"/>
    </source>
</evidence>
<dbReference type="InterPro" id="IPR013783">
    <property type="entry name" value="Ig-like_fold"/>
</dbReference>
<feature type="region of interest" description="Disordered" evidence="14">
    <location>
        <begin position="1"/>
        <end position="43"/>
    </location>
</feature>
<keyword evidence="9" id="KW-0472">Membrane</keyword>
<accession>A0A8C4ZV63</accession>
<keyword evidence="11" id="KW-0675">Receptor</keyword>
<keyword evidence="12" id="KW-0807">Transducer</keyword>
<keyword evidence="7" id="KW-1133">Transmembrane helix</keyword>
<dbReference type="GO" id="GO:0007166">
    <property type="term" value="P:cell surface receptor signaling pathway"/>
    <property type="evidence" value="ECO:0007669"/>
    <property type="project" value="TreeGrafter"/>
</dbReference>
<dbReference type="InterPro" id="IPR051963">
    <property type="entry name" value="Adhesion_GPCR_A"/>
</dbReference>